<reference evidence="1" key="2">
    <citation type="journal article" date="2020" name="Nat. Commun.">
        <title>Large-scale genome sequencing of mycorrhizal fungi provides insights into the early evolution of symbiotic traits.</title>
        <authorList>
            <person name="Miyauchi S."/>
            <person name="Kiss E."/>
            <person name="Kuo A."/>
            <person name="Drula E."/>
            <person name="Kohler A."/>
            <person name="Sanchez-Garcia M."/>
            <person name="Morin E."/>
            <person name="Andreopoulos B."/>
            <person name="Barry K.W."/>
            <person name="Bonito G."/>
            <person name="Buee M."/>
            <person name="Carver A."/>
            <person name="Chen C."/>
            <person name="Cichocki N."/>
            <person name="Clum A."/>
            <person name="Culley D."/>
            <person name="Crous P.W."/>
            <person name="Fauchery L."/>
            <person name="Girlanda M."/>
            <person name="Hayes R.D."/>
            <person name="Keri Z."/>
            <person name="LaButti K."/>
            <person name="Lipzen A."/>
            <person name="Lombard V."/>
            <person name="Magnuson J."/>
            <person name="Maillard F."/>
            <person name="Murat C."/>
            <person name="Nolan M."/>
            <person name="Ohm R.A."/>
            <person name="Pangilinan J."/>
            <person name="Pereira M.F."/>
            <person name="Perotto S."/>
            <person name="Peter M."/>
            <person name="Pfister S."/>
            <person name="Riley R."/>
            <person name="Sitrit Y."/>
            <person name="Stielow J.B."/>
            <person name="Szollosi G."/>
            <person name="Zifcakova L."/>
            <person name="Stursova M."/>
            <person name="Spatafora J.W."/>
            <person name="Tedersoo L."/>
            <person name="Vaario L.M."/>
            <person name="Yamada A."/>
            <person name="Yan M."/>
            <person name="Wang P."/>
            <person name="Xu J."/>
            <person name="Bruns T."/>
            <person name="Baldrian P."/>
            <person name="Vilgalys R."/>
            <person name="Dunand C."/>
            <person name="Henrissat B."/>
            <person name="Grigoriev I.V."/>
            <person name="Hibbett D."/>
            <person name="Nagy L.G."/>
            <person name="Martin F.M."/>
        </authorList>
    </citation>
    <scope>NUCLEOTIDE SEQUENCE</scope>
    <source>
        <strain evidence="1">P2</strain>
    </source>
</reference>
<sequence>MDPPARIRRTIRACLQCRTRKQRCDGPYTVPCQRCKSAGRECSFETEAVPESPRFHPYSGDRNFSPHALLEIQRELTDTKRRLEIVETKLGIVEEKTPKFEDDVPTSETLSVDVDVDVSPQSWRDNTPPSAAQEAPSRVESPPRKTVNSIALSAPMATLRNLASHPEGSTNNAQSSMSSASTPELNPELPPSVISSFDPIKRGAITVEEANKLFTIYFDNNYPLAPFLCARTQRNAMHVRSTSVLLFMSVCCIGARYWNYDNISSPQSWLHPKYSELVSLLDNCISALLLRPSPTDINLEAVQSMLLYVQWMPLQVPEPSTGQLPRSRFSDASAWTIMGVAIRFSTYLNLDRSVLLPFSSRDVNISDADMRTMRVWLNLVSVDYYLTLTAALPVQTDPIEAAKAARAFGSHPCSQPGDIRLAGLTELVAILHEAAKSCGDFTLRNIDEKSLRRCNEKLNEWESTWGAMMCQPQDRRAPQQTNHDQATYPTQMPLTAVRWYRMAINSIHLGTTMTRWLSTSGAPPPISLAPSLEAAANMIFYLSAEAETGFPPNAIMRATPPRPFNINAPAMVMLRFAIDPYWACHAFAAVFLALLYDRGAIDDDLNIRDWHSRPTAPPRQVSLLLRLEHLAADIFDTICGPSIIHPAAHYRKIVQNIVQCLTSNSYNPEGESYATGSSDVEGIFTSLLDGGFDWTVFRDAAAFQNQGPSNSGFQSFAIQNETHNHPQTPLLRLAAQPPQWPNSRP</sequence>
<evidence type="ECO:0000313" key="2">
    <source>
        <dbReference type="Proteomes" id="UP000886501"/>
    </source>
</evidence>
<organism evidence="1 2">
    <name type="scientific">Thelephora ganbajun</name>
    <name type="common">Ganba fungus</name>
    <dbReference type="NCBI Taxonomy" id="370292"/>
    <lineage>
        <taxon>Eukaryota</taxon>
        <taxon>Fungi</taxon>
        <taxon>Dikarya</taxon>
        <taxon>Basidiomycota</taxon>
        <taxon>Agaricomycotina</taxon>
        <taxon>Agaricomycetes</taxon>
        <taxon>Thelephorales</taxon>
        <taxon>Thelephoraceae</taxon>
        <taxon>Thelephora</taxon>
    </lineage>
</organism>
<protein>
    <submittedName>
        <fullName evidence="1">Uncharacterized protein</fullName>
    </submittedName>
</protein>
<dbReference type="Proteomes" id="UP000886501">
    <property type="component" value="Unassembled WGS sequence"/>
</dbReference>
<reference evidence="1" key="1">
    <citation type="submission" date="2019-10" db="EMBL/GenBank/DDBJ databases">
        <authorList>
            <consortium name="DOE Joint Genome Institute"/>
            <person name="Kuo A."/>
            <person name="Miyauchi S."/>
            <person name="Kiss E."/>
            <person name="Drula E."/>
            <person name="Kohler A."/>
            <person name="Sanchez-Garcia M."/>
            <person name="Andreopoulos B."/>
            <person name="Barry K.W."/>
            <person name="Bonito G."/>
            <person name="Buee M."/>
            <person name="Carver A."/>
            <person name="Chen C."/>
            <person name="Cichocki N."/>
            <person name="Clum A."/>
            <person name="Culley D."/>
            <person name="Crous P.W."/>
            <person name="Fauchery L."/>
            <person name="Girlanda M."/>
            <person name="Hayes R."/>
            <person name="Keri Z."/>
            <person name="Labutti K."/>
            <person name="Lipzen A."/>
            <person name="Lombard V."/>
            <person name="Magnuson J."/>
            <person name="Maillard F."/>
            <person name="Morin E."/>
            <person name="Murat C."/>
            <person name="Nolan M."/>
            <person name="Ohm R."/>
            <person name="Pangilinan J."/>
            <person name="Pereira M."/>
            <person name="Perotto S."/>
            <person name="Peter M."/>
            <person name="Riley R."/>
            <person name="Sitrit Y."/>
            <person name="Stielow B."/>
            <person name="Szollosi G."/>
            <person name="Zifcakova L."/>
            <person name="Stursova M."/>
            <person name="Spatafora J.W."/>
            <person name="Tedersoo L."/>
            <person name="Vaario L.-M."/>
            <person name="Yamada A."/>
            <person name="Yan M."/>
            <person name="Wang P."/>
            <person name="Xu J."/>
            <person name="Bruns T."/>
            <person name="Baldrian P."/>
            <person name="Vilgalys R."/>
            <person name="Henrissat B."/>
            <person name="Grigoriev I.V."/>
            <person name="Hibbett D."/>
            <person name="Nagy L.G."/>
            <person name="Martin F.M."/>
        </authorList>
    </citation>
    <scope>NUCLEOTIDE SEQUENCE</scope>
    <source>
        <strain evidence="1">P2</strain>
    </source>
</reference>
<proteinExistence type="predicted"/>
<gene>
    <name evidence="1" type="ORF">BDM02DRAFT_2264534</name>
</gene>
<evidence type="ECO:0000313" key="1">
    <source>
        <dbReference type="EMBL" id="KAF9648467.1"/>
    </source>
</evidence>
<keyword evidence="2" id="KW-1185">Reference proteome</keyword>
<name>A0ACB6ZFU8_THEGA</name>
<dbReference type="EMBL" id="MU118013">
    <property type="protein sequence ID" value="KAF9648467.1"/>
    <property type="molecule type" value="Genomic_DNA"/>
</dbReference>
<accession>A0ACB6ZFU8</accession>
<comment type="caution">
    <text evidence="1">The sequence shown here is derived from an EMBL/GenBank/DDBJ whole genome shotgun (WGS) entry which is preliminary data.</text>
</comment>